<comment type="similarity">
    <text evidence="1">Belongs to the UPF0065 (bug) family.</text>
</comment>
<dbReference type="Gene3D" id="3.40.190.150">
    <property type="entry name" value="Bordetella uptake gene, domain 1"/>
    <property type="match status" value="1"/>
</dbReference>
<proteinExistence type="inferred from homology"/>
<dbReference type="Proteomes" id="UP000626786">
    <property type="component" value="Unassembled WGS sequence"/>
</dbReference>
<organism evidence="3 4">
    <name type="scientific">Sporosarcina quadrami</name>
    <dbReference type="NCBI Taxonomy" id="2762234"/>
    <lineage>
        <taxon>Bacteria</taxon>
        <taxon>Bacillati</taxon>
        <taxon>Bacillota</taxon>
        <taxon>Bacilli</taxon>
        <taxon>Bacillales</taxon>
        <taxon>Caryophanaceae</taxon>
        <taxon>Sporosarcina</taxon>
    </lineage>
</organism>
<protein>
    <submittedName>
        <fullName evidence="3">Tripartite tricarboxylate transporter substrate binding protein</fullName>
    </submittedName>
</protein>
<gene>
    <name evidence="3" type="ORF">H9649_09395</name>
</gene>
<dbReference type="PANTHER" id="PTHR42928:SF5">
    <property type="entry name" value="BLR1237 PROTEIN"/>
    <property type="match status" value="1"/>
</dbReference>
<keyword evidence="4" id="KW-1185">Reference proteome</keyword>
<comment type="caution">
    <text evidence="3">The sequence shown here is derived from an EMBL/GenBank/DDBJ whole genome shotgun (WGS) entry which is preliminary data.</text>
</comment>
<sequence length="326" mass="35342">MKKFILLAFMVVLSVAMAACGKDSDQAGKADADFPKKPITLIVPWSAGGGTDTGARLLQPYLEDELGVTVNVVNKTGGGGWVGWNELANAKSDGYTIGLANSPHIITGYMNPTLKRDKSLDDFVGLGMHVIDPDIIAIRKDENRFSTIEELVAYAKDNKLTVTATGEGTDEHLVILSFNKKYGTQLEAVHFDGAAESRAAVLGGHVDLLVANAGEVLSLYKDKEIKVLGVAASKRSEFMEDVPTFEESGFEIYQESSRGLIAPKGLDPEVLAKLQSALEKAVTNEEHIQKMADLGYGVNYENGEDYMDILKKDEEAVIDLKDLLGW</sequence>
<evidence type="ECO:0000313" key="4">
    <source>
        <dbReference type="Proteomes" id="UP000626786"/>
    </source>
</evidence>
<dbReference type="PIRSF" id="PIRSF017082">
    <property type="entry name" value="YflP"/>
    <property type="match status" value="1"/>
</dbReference>
<dbReference type="PANTHER" id="PTHR42928">
    <property type="entry name" value="TRICARBOXYLATE-BINDING PROTEIN"/>
    <property type="match status" value="1"/>
</dbReference>
<name>A0ABR8U9V2_9BACL</name>
<dbReference type="CDD" id="cd07012">
    <property type="entry name" value="PBP2_Bug_TTT"/>
    <property type="match status" value="1"/>
</dbReference>
<dbReference type="SUPFAM" id="SSF53850">
    <property type="entry name" value="Periplasmic binding protein-like II"/>
    <property type="match status" value="1"/>
</dbReference>
<dbReference type="Pfam" id="PF03401">
    <property type="entry name" value="TctC"/>
    <property type="match status" value="1"/>
</dbReference>
<dbReference type="PROSITE" id="PS51257">
    <property type="entry name" value="PROKAR_LIPOPROTEIN"/>
    <property type="match status" value="1"/>
</dbReference>
<feature type="signal peptide" evidence="2">
    <location>
        <begin position="1"/>
        <end position="18"/>
    </location>
</feature>
<feature type="chain" id="PRO_5046934766" evidence="2">
    <location>
        <begin position="19"/>
        <end position="326"/>
    </location>
</feature>
<dbReference type="EMBL" id="JACSQN010000007">
    <property type="protein sequence ID" value="MBD7984796.1"/>
    <property type="molecule type" value="Genomic_DNA"/>
</dbReference>
<evidence type="ECO:0000256" key="2">
    <source>
        <dbReference type="SAM" id="SignalP"/>
    </source>
</evidence>
<dbReference type="InterPro" id="IPR005064">
    <property type="entry name" value="BUG"/>
</dbReference>
<evidence type="ECO:0000313" key="3">
    <source>
        <dbReference type="EMBL" id="MBD7984796.1"/>
    </source>
</evidence>
<dbReference type="RefSeq" id="WP_191694492.1">
    <property type="nucleotide sequence ID" value="NZ_JACSQN010000007.1"/>
</dbReference>
<accession>A0ABR8U9V2</accession>
<evidence type="ECO:0000256" key="1">
    <source>
        <dbReference type="ARBA" id="ARBA00006987"/>
    </source>
</evidence>
<dbReference type="InterPro" id="IPR042100">
    <property type="entry name" value="Bug_dom1"/>
</dbReference>
<reference evidence="3 4" key="1">
    <citation type="submission" date="2020-08" db="EMBL/GenBank/DDBJ databases">
        <title>A Genomic Blueprint of the Chicken Gut Microbiome.</title>
        <authorList>
            <person name="Gilroy R."/>
            <person name="Ravi A."/>
            <person name="Getino M."/>
            <person name="Pursley I."/>
            <person name="Horton D.L."/>
            <person name="Alikhan N.-F."/>
            <person name="Baker D."/>
            <person name="Gharbi K."/>
            <person name="Hall N."/>
            <person name="Watson M."/>
            <person name="Adriaenssens E.M."/>
            <person name="Foster-Nyarko E."/>
            <person name="Jarju S."/>
            <person name="Secka A."/>
            <person name="Antonio M."/>
            <person name="Oren A."/>
            <person name="Chaudhuri R."/>
            <person name="La Ragione R.M."/>
            <person name="Hildebrand F."/>
            <person name="Pallen M.J."/>
        </authorList>
    </citation>
    <scope>NUCLEOTIDE SEQUENCE [LARGE SCALE GENOMIC DNA]</scope>
    <source>
        <strain evidence="3 4">Sa2YVA2</strain>
    </source>
</reference>
<dbReference type="Gene3D" id="3.40.190.10">
    <property type="entry name" value="Periplasmic binding protein-like II"/>
    <property type="match status" value="1"/>
</dbReference>
<keyword evidence="2" id="KW-0732">Signal</keyword>